<protein>
    <submittedName>
        <fullName evidence="1">Uncharacterized protein</fullName>
    </submittedName>
</protein>
<accession>A0AAV6UCI0</accession>
<evidence type="ECO:0000313" key="1">
    <source>
        <dbReference type="EMBL" id="KAG8182077.1"/>
    </source>
</evidence>
<organism evidence="1 2">
    <name type="scientific">Oedothorax gibbosus</name>
    <dbReference type="NCBI Taxonomy" id="931172"/>
    <lineage>
        <taxon>Eukaryota</taxon>
        <taxon>Metazoa</taxon>
        <taxon>Ecdysozoa</taxon>
        <taxon>Arthropoda</taxon>
        <taxon>Chelicerata</taxon>
        <taxon>Arachnida</taxon>
        <taxon>Araneae</taxon>
        <taxon>Araneomorphae</taxon>
        <taxon>Entelegynae</taxon>
        <taxon>Araneoidea</taxon>
        <taxon>Linyphiidae</taxon>
        <taxon>Erigoninae</taxon>
        <taxon>Oedothorax</taxon>
    </lineage>
</organism>
<dbReference type="PANTHER" id="PTHR35841:SF1">
    <property type="entry name" value="PHOSPHONATES-BINDING PERIPLASMIC PROTEIN"/>
    <property type="match status" value="1"/>
</dbReference>
<keyword evidence="2" id="KW-1185">Reference proteome</keyword>
<evidence type="ECO:0000313" key="2">
    <source>
        <dbReference type="Proteomes" id="UP000827092"/>
    </source>
</evidence>
<dbReference type="EMBL" id="JAFNEN010000482">
    <property type="protein sequence ID" value="KAG8182077.1"/>
    <property type="molecule type" value="Genomic_DNA"/>
</dbReference>
<comment type="caution">
    <text evidence="1">The sequence shown here is derived from an EMBL/GenBank/DDBJ whole genome shotgun (WGS) entry which is preliminary data.</text>
</comment>
<name>A0AAV6UCI0_9ARAC</name>
<gene>
    <name evidence="1" type="ORF">JTE90_008612</name>
</gene>
<dbReference type="Gene3D" id="3.40.190.10">
    <property type="entry name" value="Periplasmic binding protein-like II"/>
    <property type="match status" value="2"/>
</dbReference>
<dbReference type="PANTHER" id="PTHR35841">
    <property type="entry name" value="PHOSPHONATES-BINDING PERIPLASMIC PROTEIN"/>
    <property type="match status" value="1"/>
</dbReference>
<dbReference type="AlphaFoldDB" id="A0AAV6UCI0"/>
<sequence>MGRCQWEMIAWGGKTIEITMPTLRAGTYLSPSIPVDYYEMLLHYVEQKLGIHSTLLYESRWEGPQNDREDPFLANTLDLAWMSSRAYQRIRKAGSPVELLPLSSIHEHVKNSKDAGHYADVIMHRDMSTKVKEFKDFRGCKWAFNGPESVSGHVVTLSVLKDMGVNASFFGNVLYSGSYLESIRMVIGKKVEAAAVDANCLKFFQERNPELAKEVEVFTSWGPLPPYPIVVNSKMEASLKSSLCQCLLNMHRDIEGRKKLQEYHVRQFVPITMQDFDIEDVMIENTKGLGFDTVYY</sequence>
<proteinExistence type="predicted"/>
<dbReference type="Pfam" id="PF12974">
    <property type="entry name" value="Phosphonate-bd"/>
    <property type="match status" value="1"/>
</dbReference>
<dbReference type="SUPFAM" id="SSF53850">
    <property type="entry name" value="Periplasmic binding protein-like II"/>
    <property type="match status" value="1"/>
</dbReference>
<dbReference type="Proteomes" id="UP000827092">
    <property type="component" value="Unassembled WGS sequence"/>
</dbReference>
<reference evidence="1 2" key="1">
    <citation type="journal article" date="2022" name="Nat. Ecol. Evol.">
        <title>A masculinizing supergene underlies an exaggerated male reproductive morph in a spider.</title>
        <authorList>
            <person name="Hendrickx F."/>
            <person name="De Corte Z."/>
            <person name="Sonet G."/>
            <person name="Van Belleghem S.M."/>
            <person name="Kostlbacher S."/>
            <person name="Vangestel C."/>
        </authorList>
    </citation>
    <scope>NUCLEOTIDE SEQUENCE [LARGE SCALE GENOMIC DNA]</scope>
    <source>
        <strain evidence="1">W744_W776</strain>
    </source>
</reference>